<dbReference type="RefSeq" id="XP_002669210.1">
    <property type="nucleotide sequence ID" value="XM_002669164.1"/>
</dbReference>
<evidence type="ECO:0000313" key="2">
    <source>
        <dbReference type="Proteomes" id="UP000006671"/>
    </source>
</evidence>
<keyword evidence="2" id="KW-1185">Reference proteome</keyword>
<sequence length="334" mass="38692">MSKSIQHKLMIGELTSIFESIFGSTSGGHHGHGNKQNNRKQVELEFETYGDEGSIQVRFEKMKGGKTEKRYKLIINYPVERIGEFKLTINKYCIEKKQLIILIEDFNLDKSVSLFVGKATESKIYMIRLGDELLHLSIAKVVEKLFVPRAIDKSVTSEGCIVYNPNIFFVDEPSLSMKTTCDTAMGMFDPKEKYSNTDPVIHQVQIRYREFHQIWVKGFVFTTGFSPVVPILDGRNNDTYEEASCGYCFKNGLYKTKRNEGYENFDCYEFEECVEFNKGHLRNYNFQKGILLEFIYVRGKVKKGSKSICTLTNWKRLCIKGKNPYWISKYTLTK</sequence>
<accession>D2W367</accession>
<dbReference type="GeneID" id="8862503"/>
<organism evidence="2">
    <name type="scientific">Naegleria gruberi</name>
    <name type="common">Amoeba</name>
    <dbReference type="NCBI Taxonomy" id="5762"/>
    <lineage>
        <taxon>Eukaryota</taxon>
        <taxon>Discoba</taxon>
        <taxon>Heterolobosea</taxon>
        <taxon>Tetramitia</taxon>
        <taxon>Eutetramitia</taxon>
        <taxon>Vahlkampfiidae</taxon>
        <taxon>Naegleria</taxon>
    </lineage>
</organism>
<reference evidence="1 2" key="1">
    <citation type="journal article" date="2010" name="Cell">
        <title>The genome of Naegleria gruberi illuminates early eukaryotic versatility.</title>
        <authorList>
            <person name="Fritz-Laylin L.K."/>
            <person name="Prochnik S.E."/>
            <person name="Ginger M.L."/>
            <person name="Dacks J.B."/>
            <person name="Carpenter M.L."/>
            <person name="Field M.C."/>
            <person name="Kuo A."/>
            <person name="Paredez A."/>
            <person name="Chapman J."/>
            <person name="Pham J."/>
            <person name="Shu S."/>
            <person name="Neupane R."/>
            <person name="Cipriano M."/>
            <person name="Mancuso J."/>
            <person name="Tu H."/>
            <person name="Salamov A."/>
            <person name="Lindquist E."/>
            <person name="Shapiro H."/>
            <person name="Lucas S."/>
            <person name="Grigoriev I.V."/>
            <person name="Cande W.Z."/>
            <person name="Fulton C."/>
            <person name="Rokhsar D.S."/>
            <person name="Dawson S.C."/>
        </authorList>
    </citation>
    <scope>NUCLEOTIDE SEQUENCE [LARGE SCALE GENOMIC DNA]</scope>
    <source>
        <strain evidence="1 2">NEG-M</strain>
    </source>
</reference>
<proteinExistence type="predicted"/>
<protein>
    <submittedName>
        <fullName evidence="1">Predicted protein</fullName>
    </submittedName>
</protein>
<dbReference type="AlphaFoldDB" id="D2W367"/>
<name>D2W367_NAEGR</name>
<evidence type="ECO:0000313" key="1">
    <source>
        <dbReference type="EMBL" id="EFC36466.1"/>
    </source>
</evidence>
<dbReference type="KEGG" id="ngr:NAEGRDRAFT_75838"/>
<dbReference type="EMBL" id="GG738930">
    <property type="protein sequence ID" value="EFC36466.1"/>
    <property type="molecule type" value="Genomic_DNA"/>
</dbReference>
<dbReference type="VEuPathDB" id="AmoebaDB:NAEGRDRAFT_75838"/>
<dbReference type="Proteomes" id="UP000006671">
    <property type="component" value="Unassembled WGS sequence"/>
</dbReference>
<gene>
    <name evidence="1" type="ORF">NAEGRDRAFT_75838</name>
</gene>
<dbReference type="InParanoid" id="D2W367"/>